<evidence type="ECO:0000313" key="11">
    <source>
        <dbReference type="EMBL" id="SVE41257.1"/>
    </source>
</evidence>
<name>A0A383D9R3_9ZZZZ</name>
<dbReference type="SMART" id="SM01207">
    <property type="entry name" value="G3P_acyltransf"/>
    <property type="match status" value="1"/>
</dbReference>
<evidence type="ECO:0000256" key="2">
    <source>
        <dbReference type="ARBA" id="ARBA00022516"/>
    </source>
</evidence>
<evidence type="ECO:0000256" key="6">
    <source>
        <dbReference type="ARBA" id="ARBA00023098"/>
    </source>
</evidence>
<feature type="transmembrane region" description="Helical" evidence="10">
    <location>
        <begin position="87"/>
        <end position="107"/>
    </location>
</feature>
<organism evidence="11">
    <name type="scientific">marine metagenome</name>
    <dbReference type="NCBI Taxonomy" id="408172"/>
    <lineage>
        <taxon>unclassified sequences</taxon>
        <taxon>metagenomes</taxon>
        <taxon>ecological metagenomes</taxon>
    </lineage>
</organism>
<evidence type="ECO:0000256" key="8">
    <source>
        <dbReference type="ARBA" id="ARBA00023209"/>
    </source>
</evidence>
<keyword evidence="9" id="KW-1208">Phospholipid metabolism</keyword>
<keyword evidence="7 10" id="KW-0472">Membrane</keyword>
<keyword evidence="2" id="KW-0444">Lipid biosynthesis</keyword>
<evidence type="ECO:0000256" key="10">
    <source>
        <dbReference type="SAM" id="Phobius"/>
    </source>
</evidence>
<protein>
    <recommendedName>
        <fullName evidence="12">Glycerol-3-phosphate acyltransferase</fullName>
    </recommendedName>
</protein>
<evidence type="ECO:0008006" key="12">
    <source>
        <dbReference type="Google" id="ProtNLM"/>
    </source>
</evidence>
<dbReference type="GO" id="GO:0008654">
    <property type="term" value="P:phospholipid biosynthetic process"/>
    <property type="evidence" value="ECO:0007669"/>
    <property type="project" value="UniProtKB-KW"/>
</dbReference>
<dbReference type="GO" id="GO:0005886">
    <property type="term" value="C:plasma membrane"/>
    <property type="evidence" value="ECO:0007669"/>
    <property type="project" value="InterPro"/>
</dbReference>
<keyword evidence="1" id="KW-1003">Cell membrane</keyword>
<dbReference type="InterPro" id="IPR003811">
    <property type="entry name" value="G3P_acylTferase_PlsY"/>
</dbReference>
<evidence type="ECO:0000256" key="1">
    <source>
        <dbReference type="ARBA" id="ARBA00022475"/>
    </source>
</evidence>
<feature type="transmembrane region" description="Helical" evidence="10">
    <location>
        <begin position="6"/>
        <end position="25"/>
    </location>
</feature>
<evidence type="ECO:0000256" key="4">
    <source>
        <dbReference type="ARBA" id="ARBA00022692"/>
    </source>
</evidence>
<evidence type="ECO:0000256" key="3">
    <source>
        <dbReference type="ARBA" id="ARBA00022679"/>
    </source>
</evidence>
<proteinExistence type="predicted"/>
<keyword evidence="5 10" id="KW-1133">Transmembrane helix</keyword>
<feature type="transmembrane region" description="Helical" evidence="10">
    <location>
        <begin position="57"/>
        <end position="81"/>
    </location>
</feature>
<evidence type="ECO:0000256" key="9">
    <source>
        <dbReference type="ARBA" id="ARBA00023264"/>
    </source>
</evidence>
<sequence length="114" mass="12032">MTITQALIWIGLGYTCGSVPWSVLVSKLFRSEDARSVGDGNPGATNAWIAAGWKVGLIVLLLDVSKGIIPVVAGLMFIGPARVNLDYVLLALVWVAPVVGHAWSPFLRFGGGKA</sequence>
<reference evidence="11" key="1">
    <citation type="submission" date="2018-05" db="EMBL/GenBank/DDBJ databases">
        <authorList>
            <person name="Lanie J.A."/>
            <person name="Ng W.-L."/>
            <person name="Kazmierczak K.M."/>
            <person name="Andrzejewski T.M."/>
            <person name="Davidsen T.M."/>
            <person name="Wayne K.J."/>
            <person name="Tettelin H."/>
            <person name="Glass J.I."/>
            <person name="Rusch D."/>
            <person name="Podicherti R."/>
            <person name="Tsui H.-C.T."/>
            <person name="Winkler M.E."/>
        </authorList>
    </citation>
    <scope>NUCLEOTIDE SEQUENCE</scope>
</reference>
<dbReference type="AlphaFoldDB" id="A0A383D9R3"/>
<keyword evidence="6" id="KW-0443">Lipid metabolism</keyword>
<evidence type="ECO:0000256" key="5">
    <source>
        <dbReference type="ARBA" id="ARBA00022989"/>
    </source>
</evidence>
<keyword evidence="8" id="KW-0594">Phospholipid biosynthesis</keyword>
<dbReference type="PANTHER" id="PTHR30309:SF0">
    <property type="entry name" value="GLYCEROL-3-PHOSPHATE ACYLTRANSFERASE-RELATED"/>
    <property type="match status" value="1"/>
</dbReference>
<keyword evidence="3" id="KW-0808">Transferase</keyword>
<accession>A0A383D9R3</accession>
<dbReference type="PANTHER" id="PTHR30309">
    <property type="entry name" value="INNER MEMBRANE PROTEIN YGIH"/>
    <property type="match status" value="1"/>
</dbReference>
<gene>
    <name evidence="11" type="ORF">METZ01_LOCUS494111</name>
</gene>
<dbReference type="GO" id="GO:0043772">
    <property type="term" value="F:acyl-phosphate glycerol-3-phosphate acyltransferase activity"/>
    <property type="evidence" value="ECO:0007669"/>
    <property type="project" value="InterPro"/>
</dbReference>
<dbReference type="EMBL" id="UINC01215531">
    <property type="protein sequence ID" value="SVE41257.1"/>
    <property type="molecule type" value="Genomic_DNA"/>
</dbReference>
<keyword evidence="4 10" id="KW-0812">Transmembrane</keyword>
<feature type="non-terminal residue" evidence="11">
    <location>
        <position position="114"/>
    </location>
</feature>
<evidence type="ECO:0000256" key="7">
    <source>
        <dbReference type="ARBA" id="ARBA00023136"/>
    </source>
</evidence>
<dbReference type="Pfam" id="PF02660">
    <property type="entry name" value="G3P_acyltransf"/>
    <property type="match status" value="1"/>
</dbReference>